<dbReference type="EMBL" id="WNDD01000013">
    <property type="protein sequence ID" value="MTV02526.1"/>
    <property type="molecule type" value="Genomic_DNA"/>
</dbReference>
<dbReference type="Pfam" id="PF13568">
    <property type="entry name" value="OMP_b-brl_2"/>
    <property type="match status" value="1"/>
</dbReference>
<evidence type="ECO:0000313" key="9">
    <source>
        <dbReference type="Proteomes" id="UP000482671"/>
    </source>
</evidence>
<comment type="caution">
    <text evidence="6">The sequence shown here is derived from an EMBL/GenBank/DDBJ whole genome shotgun (WGS) entry which is preliminary data.</text>
</comment>
<evidence type="ECO:0000313" key="4">
    <source>
        <dbReference type="EMBL" id="MTU38653.1"/>
    </source>
</evidence>
<sequence>MRKNIVSICVLALLLVTFSVFGQEDRNKGIINSALIGLEYEVKAGFNIGGTAPIPLPVEIRDITGYNPTMAVAIEGNVTKWFDQEKKWGMRIGIRLDSKGMKTNANVKNYGMEIIGEGGERIKGNWTGYVKTNVKNTYLSFPVLATHQFNRRFSMNLGPYFAYMLEGDFSGNVYDGYLREGDPTGNKVVFADGKNAPYDFSKNLRRFQWGAQLGAEWRAFKHLNVYADLTWGLNDIFQKDFDTITFAMYPIYLNVGFGYAF</sequence>
<keyword evidence="1" id="KW-0732">Signal</keyword>
<organism evidence="6 9">
    <name type="scientific">Parabacteroides merdae</name>
    <dbReference type="NCBI Taxonomy" id="46503"/>
    <lineage>
        <taxon>Bacteria</taxon>
        <taxon>Pseudomonadati</taxon>
        <taxon>Bacteroidota</taxon>
        <taxon>Bacteroidia</taxon>
        <taxon>Bacteroidales</taxon>
        <taxon>Tannerellaceae</taxon>
        <taxon>Parabacteroides</taxon>
    </lineage>
</organism>
<dbReference type="Proteomes" id="UP000434916">
    <property type="component" value="Unassembled WGS sequence"/>
</dbReference>
<evidence type="ECO:0000259" key="2">
    <source>
        <dbReference type="Pfam" id="PF13568"/>
    </source>
</evidence>
<dbReference type="EMBL" id="WNDA01000044">
    <property type="protein sequence ID" value="MTU71094.1"/>
    <property type="molecule type" value="Genomic_DNA"/>
</dbReference>
<dbReference type="OrthoDB" id="1014137at2"/>
<dbReference type="STRING" id="46503.ERS852463_02197"/>
<accession>A0A354MF55</accession>
<feature type="domain" description="Outer membrane protein beta-barrel" evidence="2">
    <location>
        <begin position="22"/>
        <end position="238"/>
    </location>
</feature>
<feature type="signal peptide" evidence="1">
    <location>
        <begin position="1"/>
        <end position="22"/>
    </location>
</feature>
<dbReference type="EMBL" id="BQNZ01000001">
    <property type="protein sequence ID" value="GKH70759.1"/>
    <property type="molecule type" value="Genomic_DNA"/>
</dbReference>
<evidence type="ECO:0000313" key="7">
    <source>
        <dbReference type="Proteomes" id="UP000434916"/>
    </source>
</evidence>
<reference evidence="3" key="2">
    <citation type="submission" date="2022-01" db="EMBL/GenBank/DDBJ databases">
        <title>Novel bile acid biosynthetic pathways are enriched in the microbiome of centenarians.</title>
        <authorList>
            <person name="Sato Y."/>
            <person name="Atarashi K."/>
            <person name="Plichta R.D."/>
            <person name="Arai Y."/>
            <person name="Sasajima S."/>
            <person name="Kearney M.S."/>
            <person name="Suda W."/>
            <person name="Takeshita K."/>
            <person name="Sasaki T."/>
            <person name="Okamoto S."/>
            <person name="Skelly N.A."/>
            <person name="Okamura Y."/>
            <person name="Vlamakis H."/>
            <person name="Li Y."/>
            <person name="Tanoue T."/>
            <person name="Takei H."/>
            <person name="Nittono H."/>
            <person name="Narushima S."/>
            <person name="Irie J."/>
            <person name="Itoh H."/>
            <person name="Moriya K."/>
            <person name="Sugiura Y."/>
            <person name="Suematsu M."/>
            <person name="Moritoki N."/>
            <person name="Shibata S."/>
            <person name="Littman R.D."/>
            <person name="Fischbach A.M."/>
            <person name="Uwamino Y."/>
            <person name="Inoue T."/>
            <person name="Honda A."/>
            <person name="Hattori M."/>
            <person name="Murai T."/>
            <person name="Xavier J.R."/>
            <person name="Hirose N."/>
            <person name="Honda K."/>
        </authorList>
    </citation>
    <scope>NUCLEOTIDE SEQUENCE</scope>
    <source>
        <strain evidence="3">CE91-St3</strain>
    </source>
</reference>
<proteinExistence type="predicted"/>
<evidence type="ECO:0000313" key="6">
    <source>
        <dbReference type="EMBL" id="MTV02526.1"/>
    </source>
</evidence>
<protein>
    <submittedName>
        <fullName evidence="3">Membrane protein</fullName>
    </submittedName>
    <submittedName>
        <fullName evidence="6">Outer membrane beta-barrel protein</fullName>
    </submittedName>
</protein>
<feature type="chain" id="PRO_5044584879" evidence="1">
    <location>
        <begin position="23"/>
        <end position="261"/>
    </location>
</feature>
<dbReference type="Proteomes" id="UP001055114">
    <property type="component" value="Unassembled WGS sequence"/>
</dbReference>
<dbReference type="AlphaFoldDB" id="A0A354MF55"/>
<name>A0A354MF55_9BACT</name>
<evidence type="ECO:0000313" key="8">
    <source>
        <dbReference type="Proteomes" id="UP000448908"/>
    </source>
</evidence>
<dbReference type="GeneID" id="49204684"/>
<evidence type="ECO:0000256" key="1">
    <source>
        <dbReference type="SAM" id="SignalP"/>
    </source>
</evidence>
<gene>
    <name evidence="3" type="ORF">CE91St3_06220</name>
    <name evidence="4" type="ORF">GMD82_03860</name>
    <name evidence="5" type="ORF">GMD92_19045</name>
    <name evidence="6" type="ORF">GME02_12875</name>
</gene>
<evidence type="ECO:0000313" key="3">
    <source>
        <dbReference type="EMBL" id="GKH70759.1"/>
    </source>
</evidence>
<dbReference type="Proteomes" id="UP000448908">
    <property type="component" value="Unassembled WGS sequence"/>
</dbReference>
<dbReference type="Proteomes" id="UP000482671">
    <property type="component" value="Unassembled WGS sequence"/>
</dbReference>
<dbReference type="InterPro" id="IPR025665">
    <property type="entry name" value="Beta-barrel_OMP_2"/>
</dbReference>
<evidence type="ECO:0000313" key="5">
    <source>
        <dbReference type="EMBL" id="MTU71094.1"/>
    </source>
</evidence>
<keyword evidence="7" id="KW-1185">Reference proteome</keyword>
<dbReference type="RefSeq" id="WP_005640685.1">
    <property type="nucleotide sequence ID" value="NZ_BAABYG010000001.1"/>
</dbReference>
<dbReference type="EMBL" id="WNCN01000004">
    <property type="protein sequence ID" value="MTU38653.1"/>
    <property type="molecule type" value="Genomic_DNA"/>
</dbReference>
<reference evidence="7 8" key="1">
    <citation type="journal article" date="2019" name="Nat. Med.">
        <title>A library of human gut bacterial isolates paired with longitudinal multiomics data enables mechanistic microbiome research.</title>
        <authorList>
            <person name="Poyet M."/>
            <person name="Groussin M."/>
            <person name="Gibbons S.M."/>
            <person name="Avila-Pacheco J."/>
            <person name="Jiang X."/>
            <person name="Kearney S.M."/>
            <person name="Perrotta A.R."/>
            <person name="Berdy B."/>
            <person name="Zhao S."/>
            <person name="Lieberman T.D."/>
            <person name="Swanson P.K."/>
            <person name="Smith M."/>
            <person name="Roesemann S."/>
            <person name="Alexander J.E."/>
            <person name="Rich S.A."/>
            <person name="Livny J."/>
            <person name="Vlamakis H."/>
            <person name="Clish C."/>
            <person name="Bullock K."/>
            <person name="Deik A."/>
            <person name="Scott J."/>
            <person name="Pierce K.A."/>
            <person name="Xavier R.J."/>
            <person name="Alm E.J."/>
        </authorList>
    </citation>
    <scope>NUCLEOTIDE SEQUENCE [LARGE SCALE GENOMIC DNA]</scope>
    <source>
        <strain evidence="6 9">BIOML-A11</strain>
        <strain evidence="5 8">BIOML-A16</strain>
        <strain evidence="4 7">BIOML-A29</strain>
    </source>
</reference>